<keyword evidence="3" id="KW-1185">Reference proteome</keyword>
<evidence type="ECO:0000313" key="3">
    <source>
        <dbReference type="Proteomes" id="UP000322225"/>
    </source>
</evidence>
<dbReference type="Proteomes" id="UP000322225">
    <property type="component" value="Chromosome 11"/>
</dbReference>
<feature type="region of interest" description="Disordered" evidence="1">
    <location>
        <begin position="1"/>
        <end position="32"/>
    </location>
</feature>
<reference evidence="2" key="2">
    <citation type="submission" date="2024-01" db="EMBL/GenBank/DDBJ databases">
        <title>Comparative genomics of Cryptococcus and Kwoniella reveals pathogenesis evolution and contrasting modes of karyotype evolution via chromosome fusion or intercentromeric recombination.</title>
        <authorList>
            <person name="Coelho M.A."/>
            <person name="David-Palma M."/>
            <person name="Shea T."/>
            <person name="Bowers K."/>
            <person name="McGinley-Smith S."/>
            <person name="Mohammad A.W."/>
            <person name="Gnirke A."/>
            <person name="Yurkov A.M."/>
            <person name="Nowrousian M."/>
            <person name="Sun S."/>
            <person name="Cuomo C.A."/>
            <person name="Heitman J."/>
        </authorList>
    </citation>
    <scope>NUCLEOTIDE SEQUENCE</scope>
    <source>
        <strain evidence="2">CBS 12478</strain>
    </source>
</reference>
<accession>A0A5M6BY38</accession>
<dbReference type="AlphaFoldDB" id="A0A5M6BY38"/>
<organism evidence="2 3">
    <name type="scientific">Kwoniella shandongensis</name>
    <dbReference type="NCBI Taxonomy" id="1734106"/>
    <lineage>
        <taxon>Eukaryota</taxon>
        <taxon>Fungi</taxon>
        <taxon>Dikarya</taxon>
        <taxon>Basidiomycota</taxon>
        <taxon>Agaricomycotina</taxon>
        <taxon>Tremellomycetes</taxon>
        <taxon>Tremellales</taxon>
        <taxon>Cryptococcaceae</taxon>
        <taxon>Kwoniella</taxon>
    </lineage>
</organism>
<dbReference type="OrthoDB" id="2576388at2759"/>
<gene>
    <name evidence="2" type="ORF">CI109_106122</name>
</gene>
<evidence type="ECO:0000256" key="1">
    <source>
        <dbReference type="SAM" id="MobiDB-lite"/>
    </source>
</evidence>
<protein>
    <submittedName>
        <fullName evidence="2">Uncharacterized protein</fullName>
    </submittedName>
</protein>
<reference evidence="2" key="1">
    <citation type="submission" date="2017-08" db="EMBL/GenBank/DDBJ databases">
        <authorList>
            <person name="Cuomo C."/>
            <person name="Billmyre B."/>
            <person name="Heitman J."/>
        </authorList>
    </citation>
    <scope>NUCLEOTIDE SEQUENCE</scope>
    <source>
        <strain evidence="2">CBS 12478</strain>
    </source>
</reference>
<sequence>MNPTAVRTNTADKTSIVTTLLPTPPLSPTPTSNAVSAVITPIDSPIKPSTPKPIRLPTLPPADSLQLSLHTPLKGHLALLHPATPSPILSFCAKRLLSPDRPYGFDTHGPTEDGVTGVVRSWEWKPIHMLSGGFDIYTAGVGLDAGKEVKQHQNRPGKEADERLEKMYKEARKSWKLLEMKSPIGSAL</sequence>
<dbReference type="KEGG" id="ksn:43589026"/>
<dbReference type="GeneID" id="43589026"/>
<dbReference type="RefSeq" id="XP_031860685.1">
    <property type="nucleotide sequence ID" value="XM_032004886.1"/>
</dbReference>
<dbReference type="EMBL" id="CP144061">
    <property type="protein sequence ID" value="WWD21636.1"/>
    <property type="molecule type" value="Genomic_DNA"/>
</dbReference>
<feature type="compositionally biased region" description="Polar residues" evidence="1">
    <location>
        <begin position="1"/>
        <end position="17"/>
    </location>
</feature>
<name>A0A5M6BY38_9TREE</name>
<proteinExistence type="predicted"/>
<evidence type="ECO:0000313" key="2">
    <source>
        <dbReference type="EMBL" id="WWD21636.1"/>
    </source>
</evidence>